<evidence type="ECO:0000313" key="1">
    <source>
        <dbReference type="EMBL" id="RKH67843.1"/>
    </source>
</evidence>
<dbReference type="AlphaFoldDB" id="A0A3A8QGM4"/>
<accession>A0A3A8QGM4</accession>
<gene>
    <name evidence="1" type="ORF">D7X96_18560</name>
</gene>
<proteinExistence type="predicted"/>
<sequence>MRVDRIGNALSFDLILPEKGKAELVFQGAEDWRLNAFGVQNVLFGLQVWSAEVPDVAEACAELAIDAFWVERIVAGELTLYEVEPSVGLNGYVIARSVALTGV</sequence>
<protein>
    <submittedName>
        <fullName evidence="1">Uncharacterized protein</fullName>
    </submittedName>
</protein>
<organism evidence="1 2">
    <name type="scientific">Corallococcus interemptor</name>
    <dbReference type="NCBI Taxonomy" id="2316720"/>
    <lineage>
        <taxon>Bacteria</taxon>
        <taxon>Pseudomonadati</taxon>
        <taxon>Myxococcota</taxon>
        <taxon>Myxococcia</taxon>
        <taxon>Myxococcales</taxon>
        <taxon>Cystobacterineae</taxon>
        <taxon>Myxococcaceae</taxon>
        <taxon>Corallococcus</taxon>
    </lineage>
</organism>
<dbReference type="EMBL" id="RAWM01000046">
    <property type="protein sequence ID" value="RKH67843.1"/>
    <property type="molecule type" value="Genomic_DNA"/>
</dbReference>
<evidence type="ECO:0000313" key="2">
    <source>
        <dbReference type="Proteomes" id="UP000282656"/>
    </source>
</evidence>
<keyword evidence="2" id="KW-1185">Reference proteome</keyword>
<comment type="caution">
    <text evidence="1">The sequence shown here is derived from an EMBL/GenBank/DDBJ whole genome shotgun (WGS) entry which is preliminary data.</text>
</comment>
<reference evidence="2" key="1">
    <citation type="submission" date="2018-09" db="EMBL/GenBank/DDBJ databases">
        <authorList>
            <person name="Livingstone P.G."/>
            <person name="Whitworth D.E."/>
        </authorList>
    </citation>
    <scope>NUCLEOTIDE SEQUENCE [LARGE SCALE GENOMIC DNA]</scope>
    <source>
        <strain evidence="2">AB047A</strain>
    </source>
</reference>
<dbReference type="Proteomes" id="UP000282656">
    <property type="component" value="Unassembled WGS sequence"/>
</dbReference>
<name>A0A3A8QGM4_9BACT</name>